<organism evidence="2 3">
    <name type="scientific">Acidovorax soli</name>
    <dbReference type="NCBI Taxonomy" id="592050"/>
    <lineage>
        <taxon>Bacteria</taxon>
        <taxon>Pseudomonadati</taxon>
        <taxon>Pseudomonadota</taxon>
        <taxon>Betaproteobacteria</taxon>
        <taxon>Burkholderiales</taxon>
        <taxon>Comamonadaceae</taxon>
        <taxon>Acidovorax</taxon>
    </lineage>
</organism>
<feature type="region of interest" description="Disordered" evidence="1">
    <location>
        <begin position="29"/>
        <end position="53"/>
    </location>
</feature>
<evidence type="ECO:0000313" key="3">
    <source>
        <dbReference type="Proteomes" id="UP000575083"/>
    </source>
</evidence>
<keyword evidence="3" id="KW-1185">Reference proteome</keyword>
<name>A0A7X0PD46_9BURK</name>
<protein>
    <recommendedName>
        <fullName evidence="4">Lipoprotein</fullName>
    </recommendedName>
</protein>
<comment type="caution">
    <text evidence="2">The sequence shown here is derived from an EMBL/GenBank/DDBJ whole genome shotgun (WGS) entry which is preliminary data.</text>
</comment>
<accession>A0A7X0PD46</accession>
<evidence type="ECO:0000313" key="2">
    <source>
        <dbReference type="EMBL" id="MBB6559728.1"/>
    </source>
</evidence>
<dbReference type="AlphaFoldDB" id="A0A7X0PD46"/>
<dbReference type="RefSeq" id="WP_184857150.1">
    <property type="nucleotide sequence ID" value="NZ_JACHLK010000004.1"/>
</dbReference>
<reference evidence="2 3" key="1">
    <citation type="submission" date="2020-08" db="EMBL/GenBank/DDBJ databases">
        <title>Functional genomics of gut bacteria from endangered species of beetles.</title>
        <authorList>
            <person name="Carlos-Shanley C."/>
        </authorList>
    </citation>
    <scope>NUCLEOTIDE SEQUENCE [LARGE SCALE GENOMIC DNA]</scope>
    <source>
        <strain evidence="2 3">S00198</strain>
    </source>
</reference>
<dbReference type="Proteomes" id="UP000575083">
    <property type="component" value="Unassembled WGS sequence"/>
</dbReference>
<sequence length="237" mass="23599">MTSHPKSLIALALVSVLLTACGGGGGGGGSGSFSSTSSSELAAVVPDPDPSTEPGVLTVTDATVPSLNGVYGNGQLTLSEVYYQEAMGGKPATCAYKFMGADKVGATATAATTTDTVVDVTSTPVAIVGTSTTQAAVVGNITAPVSLTGAAPVAAAQGVATAFGKISYRPSATGLYVVFLTFNGKEYASLDSVDTLVDRSGNLVRFTSKTMGATDGSTDTLKLTAIIPMHATRNANC</sequence>
<proteinExistence type="predicted"/>
<dbReference type="PROSITE" id="PS51257">
    <property type="entry name" value="PROKAR_LIPOPROTEIN"/>
    <property type="match status" value="1"/>
</dbReference>
<dbReference type="EMBL" id="JACHLK010000004">
    <property type="protein sequence ID" value="MBB6559728.1"/>
    <property type="molecule type" value="Genomic_DNA"/>
</dbReference>
<evidence type="ECO:0000256" key="1">
    <source>
        <dbReference type="SAM" id="MobiDB-lite"/>
    </source>
</evidence>
<evidence type="ECO:0008006" key="4">
    <source>
        <dbReference type="Google" id="ProtNLM"/>
    </source>
</evidence>
<gene>
    <name evidence="2" type="ORF">HNP48_002400</name>
</gene>